<proteinExistence type="inferred from homology"/>
<organism evidence="4 5">
    <name type="scientific">Methylobacterium aerolatum</name>
    <dbReference type="NCBI Taxonomy" id="418708"/>
    <lineage>
        <taxon>Bacteria</taxon>
        <taxon>Pseudomonadati</taxon>
        <taxon>Pseudomonadota</taxon>
        <taxon>Alphaproteobacteria</taxon>
        <taxon>Hyphomicrobiales</taxon>
        <taxon>Methylobacteriaceae</taxon>
        <taxon>Methylobacterium</taxon>
    </lineage>
</organism>
<dbReference type="Gene3D" id="3.90.1300.10">
    <property type="entry name" value="Amidase signature (AS) domain"/>
    <property type="match status" value="1"/>
</dbReference>
<reference evidence="4 5" key="1">
    <citation type="submission" date="2023-07" db="EMBL/GenBank/DDBJ databases">
        <title>Genomic Encyclopedia of Type Strains, Phase IV (KMG-IV): sequencing the most valuable type-strain genomes for metagenomic binning, comparative biology and taxonomic classification.</title>
        <authorList>
            <person name="Goeker M."/>
        </authorList>
    </citation>
    <scope>NUCLEOTIDE SEQUENCE [LARGE SCALE GENOMIC DNA]</scope>
    <source>
        <strain evidence="4 5">DSM 19013</strain>
    </source>
</reference>
<dbReference type="InterPro" id="IPR036928">
    <property type="entry name" value="AS_sf"/>
</dbReference>
<dbReference type="InterPro" id="IPR023631">
    <property type="entry name" value="Amidase_dom"/>
</dbReference>
<feature type="domain" description="Amidase" evidence="3">
    <location>
        <begin position="50"/>
        <end position="397"/>
    </location>
</feature>
<dbReference type="SUPFAM" id="SSF75304">
    <property type="entry name" value="Amidase signature (AS) enzymes"/>
    <property type="match status" value="1"/>
</dbReference>
<evidence type="ECO:0000256" key="1">
    <source>
        <dbReference type="ARBA" id="ARBA00009199"/>
    </source>
</evidence>
<dbReference type="Proteomes" id="UP001231124">
    <property type="component" value="Unassembled WGS sequence"/>
</dbReference>
<evidence type="ECO:0000313" key="4">
    <source>
        <dbReference type="EMBL" id="MDQ0449375.1"/>
    </source>
</evidence>
<dbReference type="EMBL" id="JAUSVP010000014">
    <property type="protein sequence ID" value="MDQ0449375.1"/>
    <property type="molecule type" value="Genomic_DNA"/>
</dbReference>
<name>A0ABU0I430_9HYPH</name>
<accession>A0ABU0I430</accession>
<feature type="compositionally biased region" description="Basic and acidic residues" evidence="2">
    <location>
        <begin position="116"/>
        <end position="125"/>
    </location>
</feature>
<dbReference type="Pfam" id="PF01425">
    <property type="entry name" value="Amidase"/>
    <property type="match status" value="1"/>
</dbReference>
<dbReference type="PANTHER" id="PTHR11895">
    <property type="entry name" value="TRANSAMIDASE"/>
    <property type="match status" value="1"/>
</dbReference>
<dbReference type="InterPro" id="IPR000120">
    <property type="entry name" value="Amidase"/>
</dbReference>
<sequence length="409" mass="42318">MISILDLRARIGAGSLTPRGAIDLCREAIAARDPAIGAFVALDPDPAIPDEGPLAGIAVGLKDIIDTAGLPTQMGSAIYEGWRPRADAAVASRLKALGAVTLAKTTTTAFASLDPTETRNPHDPGHTPGGSSAGSAAAVGGGMLPLAFGTQTGGSVIRPASFCGCAAIKPSFRLIPTVGVKTYSWALDTVGLFAAGVGDLAYALAAVTGREGIETEAASAPRIALVRQDFAQAPEPAAEAALLRAAEAAGRAGARLVDIALPPELASAWARHPEIQDFEARQALGWEFTEHGEALPPRIREHLEAGGRITAADYDDARRHAHRARRVLKALFEEVDVLLTYSAPGPAPATLASTGDARFNRLWTLMGVPCVNVPVPGEGLPVGVQVVGRFGGDGRTLAVAKLIEDALRR</sequence>
<evidence type="ECO:0000256" key="2">
    <source>
        <dbReference type="SAM" id="MobiDB-lite"/>
    </source>
</evidence>
<evidence type="ECO:0000259" key="3">
    <source>
        <dbReference type="Pfam" id="PF01425"/>
    </source>
</evidence>
<gene>
    <name evidence="4" type="ORF">QO012_003892</name>
</gene>
<feature type="region of interest" description="Disordered" evidence="2">
    <location>
        <begin position="113"/>
        <end position="136"/>
    </location>
</feature>
<dbReference type="PANTHER" id="PTHR11895:SF151">
    <property type="entry name" value="GLUTAMYL-TRNA(GLN) AMIDOTRANSFERASE SUBUNIT A"/>
    <property type="match status" value="1"/>
</dbReference>
<keyword evidence="5" id="KW-1185">Reference proteome</keyword>
<comment type="similarity">
    <text evidence="1">Belongs to the amidase family.</text>
</comment>
<evidence type="ECO:0000313" key="5">
    <source>
        <dbReference type="Proteomes" id="UP001231124"/>
    </source>
</evidence>
<dbReference type="RefSeq" id="WP_238206484.1">
    <property type="nucleotide sequence ID" value="NZ_BPQE01000027.1"/>
</dbReference>
<protein>
    <submittedName>
        <fullName evidence="4">Asp-tRNA(Asn)/Glu-tRNA(Gln) amidotransferase A subunit family amidase</fullName>
    </submittedName>
</protein>
<comment type="caution">
    <text evidence="4">The sequence shown here is derived from an EMBL/GenBank/DDBJ whole genome shotgun (WGS) entry which is preliminary data.</text>
</comment>